<dbReference type="EC" id="2.7.13.3" evidence="2"/>
<comment type="caution">
    <text evidence="7">The sequence shown here is derived from an EMBL/GenBank/DDBJ whole genome shotgun (WGS) entry which is preliminary data.</text>
</comment>
<dbReference type="SUPFAM" id="SSF47384">
    <property type="entry name" value="Homodimeric domain of signal transducing histidine kinase"/>
    <property type="match status" value="1"/>
</dbReference>
<dbReference type="Gene3D" id="3.30.565.10">
    <property type="entry name" value="Histidine kinase-like ATPase, C-terminal domain"/>
    <property type="match status" value="1"/>
</dbReference>
<dbReference type="SMART" id="SM00387">
    <property type="entry name" value="HATPase_c"/>
    <property type="match status" value="1"/>
</dbReference>
<reference evidence="8" key="1">
    <citation type="journal article" date="2019" name="Int. J. Syst. Evol. Microbiol.">
        <title>The Global Catalogue of Microorganisms (GCM) 10K type strain sequencing project: providing services to taxonomists for standard genome sequencing and annotation.</title>
        <authorList>
            <consortium name="The Broad Institute Genomics Platform"/>
            <consortium name="The Broad Institute Genome Sequencing Center for Infectious Disease"/>
            <person name="Wu L."/>
            <person name="Ma J."/>
        </authorList>
    </citation>
    <scope>NUCLEOTIDE SEQUENCE [LARGE SCALE GENOMIC DNA]</scope>
    <source>
        <strain evidence="8">CCUG 57401</strain>
    </source>
</reference>
<dbReference type="InterPro" id="IPR036890">
    <property type="entry name" value="HATPase_C_sf"/>
</dbReference>
<dbReference type="CDD" id="cd00082">
    <property type="entry name" value="HisKA"/>
    <property type="match status" value="1"/>
</dbReference>
<evidence type="ECO:0000256" key="1">
    <source>
        <dbReference type="ARBA" id="ARBA00000085"/>
    </source>
</evidence>
<dbReference type="Pfam" id="PF02518">
    <property type="entry name" value="HATPase_c"/>
    <property type="match status" value="1"/>
</dbReference>
<dbReference type="Pfam" id="PF14361">
    <property type="entry name" value="RsbRD_N"/>
    <property type="match status" value="1"/>
</dbReference>
<accession>A0ABW0NI26</accession>
<evidence type="ECO:0000256" key="3">
    <source>
        <dbReference type="ARBA" id="ARBA00022553"/>
    </source>
</evidence>
<dbReference type="Pfam" id="PF00512">
    <property type="entry name" value="HisKA"/>
    <property type="match status" value="1"/>
</dbReference>
<dbReference type="RefSeq" id="WP_376851959.1">
    <property type="nucleotide sequence ID" value="NZ_JBHSMF010000010.1"/>
</dbReference>
<evidence type="ECO:0000256" key="5">
    <source>
        <dbReference type="ARBA" id="ARBA00022777"/>
    </source>
</evidence>
<evidence type="ECO:0000256" key="2">
    <source>
        <dbReference type="ARBA" id="ARBA00012438"/>
    </source>
</evidence>
<dbReference type="PANTHER" id="PTHR43047:SF72">
    <property type="entry name" value="OSMOSENSING HISTIDINE PROTEIN KINASE SLN1"/>
    <property type="match status" value="1"/>
</dbReference>
<dbReference type="GO" id="GO:0005524">
    <property type="term" value="F:ATP binding"/>
    <property type="evidence" value="ECO:0007669"/>
    <property type="project" value="UniProtKB-KW"/>
</dbReference>
<keyword evidence="4" id="KW-0808">Transferase</keyword>
<keyword evidence="3" id="KW-0597">Phosphoprotein</keyword>
<dbReference type="SUPFAM" id="SSF55874">
    <property type="entry name" value="ATPase domain of HSP90 chaperone/DNA topoisomerase II/histidine kinase"/>
    <property type="match status" value="1"/>
</dbReference>
<dbReference type="InterPro" id="IPR003594">
    <property type="entry name" value="HATPase_dom"/>
</dbReference>
<dbReference type="InterPro" id="IPR005467">
    <property type="entry name" value="His_kinase_dom"/>
</dbReference>
<dbReference type="InterPro" id="IPR036097">
    <property type="entry name" value="HisK_dim/P_sf"/>
</dbReference>
<dbReference type="Gene3D" id="1.10.287.130">
    <property type="match status" value="1"/>
</dbReference>
<feature type="domain" description="Histidine kinase" evidence="6">
    <location>
        <begin position="158"/>
        <end position="373"/>
    </location>
</feature>
<evidence type="ECO:0000313" key="7">
    <source>
        <dbReference type="EMBL" id="MFC5499707.1"/>
    </source>
</evidence>
<keyword evidence="7" id="KW-0067">ATP-binding</keyword>
<keyword evidence="7" id="KW-0547">Nucleotide-binding</keyword>
<dbReference type="EMBL" id="JBHSMF010000010">
    <property type="protein sequence ID" value="MFC5499707.1"/>
    <property type="molecule type" value="Genomic_DNA"/>
</dbReference>
<evidence type="ECO:0000256" key="4">
    <source>
        <dbReference type="ARBA" id="ARBA00022679"/>
    </source>
</evidence>
<dbReference type="InterPro" id="IPR003661">
    <property type="entry name" value="HisK_dim/P_dom"/>
</dbReference>
<protein>
    <recommendedName>
        <fullName evidence="2">histidine kinase</fullName>
        <ecNumber evidence="2">2.7.13.3</ecNumber>
    </recommendedName>
</protein>
<gene>
    <name evidence="7" type="ORF">ACFPOE_19345</name>
</gene>
<dbReference type="InterPro" id="IPR004358">
    <property type="entry name" value="Sig_transdc_His_kin-like_C"/>
</dbReference>
<dbReference type="PROSITE" id="PS50109">
    <property type="entry name" value="HIS_KIN"/>
    <property type="match status" value="1"/>
</dbReference>
<evidence type="ECO:0000259" key="6">
    <source>
        <dbReference type="PROSITE" id="PS50109"/>
    </source>
</evidence>
<dbReference type="Proteomes" id="UP001596037">
    <property type="component" value="Unassembled WGS sequence"/>
</dbReference>
<keyword evidence="5" id="KW-0418">Kinase</keyword>
<dbReference type="InterPro" id="IPR025751">
    <property type="entry name" value="RsbRD_N_dom"/>
</dbReference>
<organism evidence="7 8">
    <name type="scientific">Caenimonas terrae</name>
    <dbReference type="NCBI Taxonomy" id="696074"/>
    <lineage>
        <taxon>Bacteria</taxon>
        <taxon>Pseudomonadati</taxon>
        <taxon>Pseudomonadota</taxon>
        <taxon>Betaproteobacteria</taxon>
        <taxon>Burkholderiales</taxon>
        <taxon>Comamonadaceae</taxon>
        <taxon>Caenimonas</taxon>
    </lineage>
</organism>
<proteinExistence type="predicted"/>
<dbReference type="PRINTS" id="PR00344">
    <property type="entry name" value="BCTRLSENSOR"/>
</dbReference>
<dbReference type="CDD" id="cd00075">
    <property type="entry name" value="HATPase"/>
    <property type="match status" value="1"/>
</dbReference>
<dbReference type="SMART" id="SM00388">
    <property type="entry name" value="HisKA"/>
    <property type="match status" value="1"/>
</dbReference>
<sequence>MLAELIRRDVDDIVDEWEQFARSSIPAAEDLSPEDLRDHARLLLLAVAADLETVQGEAEQHEKSRGELPDNSPQITATAHEHAQHRFEQRFTLDQMLSEVRALRASVLRRWVEQNDRYDPDAVAELIRYGEAMDQALTESVAFFGAKVDQSRGLLLGVLGHDIRTPLGAVRMSAQLLERTKGLDERQSKAVQRILSSSDSMRSMVDELLDFTQTSLGMRLPISRVPSDLGSVCAEVLAELEALHPERDISLACEGDLSGQWDAGRVGQMLSNLVSNAIQHGNELPVTVTARAGAGDVSIAVHNKGRPVRPQSLATLFEPLAQAKDMGGDRHSGSSGLGLGLYIARQIAVAHGGSLEVVSSEQDGTTFTARLRR</sequence>
<comment type="catalytic activity">
    <reaction evidence="1">
        <text>ATP + protein L-histidine = ADP + protein N-phospho-L-histidine.</text>
        <dbReference type="EC" id="2.7.13.3"/>
    </reaction>
</comment>
<keyword evidence="8" id="KW-1185">Reference proteome</keyword>
<dbReference type="PANTHER" id="PTHR43047">
    <property type="entry name" value="TWO-COMPONENT HISTIDINE PROTEIN KINASE"/>
    <property type="match status" value="1"/>
</dbReference>
<name>A0ABW0NI26_9BURK</name>
<evidence type="ECO:0000313" key="8">
    <source>
        <dbReference type="Proteomes" id="UP001596037"/>
    </source>
</evidence>